<evidence type="ECO:0000313" key="2">
    <source>
        <dbReference type="Proteomes" id="UP000029986"/>
    </source>
</evidence>
<dbReference type="AlphaFoldDB" id="A0A097R4G8"/>
<dbReference type="EMBL" id="CP009706">
    <property type="protein sequence ID" value="AIU73598.1"/>
    <property type="molecule type" value="Genomic_DNA"/>
</dbReference>
<evidence type="ECO:0000313" key="1">
    <source>
        <dbReference type="EMBL" id="AIU73598.1"/>
    </source>
</evidence>
<proteinExistence type="predicted"/>
<dbReference type="HOGENOM" id="CLU_1270824_0_0_6"/>
<accession>A0A097R4G8</accession>
<dbReference type="RefSeq" id="WP_025797721.1">
    <property type="nucleotide sequence ID" value="NZ_CP009706.1"/>
</dbReference>
<keyword evidence="2" id="KW-1185">Reference proteome</keyword>
<gene>
    <name evidence="1" type="ORF">AT03_15165</name>
</gene>
<dbReference type="KEGG" id="hav:AT03_15165"/>
<name>A0A097R4G8_HAFAL</name>
<dbReference type="PATRIC" id="fig|1453496.5.peg.3101"/>
<reference evidence="1 2" key="1">
    <citation type="journal article" date="2014" name="Gut Pathog.">
        <title>Gene clusters of Hafnia alvei strain FB1 important in survival and pathogenesis: a draft genome perspective.</title>
        <authorList>
            <person name="Tan J.Y."/>
            <person name="Yin W.F."/>
            <person name="Chan K.G."/>
        </authorList>
    </citation>
    <scope>NUCLEOTIDE SEQUENCE [LARGE SCALE GENOMIC DNA]</scope>
    <source>
        <strain evidence="1 2">FB1</strain>
    </source>
</reference>
<dbReference type="Proteomes" id="UP000029986">
    <property type="component" value="Chromosome"/>
</dbReference>
<protein>
    <submittedName>
        <fullName evidence="1">Uncharacterized protein</fullName>
    </submittedName>
</protein>
<sequence length="217" mass="22980">MPYYVELKNDKGRTIYDTTLRNFSLISRQRVIVPPAGQSPLIINIPNPQTTIPFVRIEGGYEANVALLASVSGSQVGLILAPPPSGAAVSKPAIVYLMGVGTTGIAPEYGAVIRNEAGAVEWSSLDNPLFIRTVAITDAHATPNTSIVAGRSIAVCPSITGTIKRNGGNAFSVITGFSDGLRAQAFGNFGGSGAWSWDTSLTPRLDYQVYIETAYMD</sequence>
<organism evidence="1 2">
    <name type="scientific">Hafnia alvei FB1</name>
    <dbReference type="NCBI Taxonomy" id="1453496"/>
    <lineage>
        <taxon>Bacteria</taxon>
        <taxon>Pseudomonadati</taxon>
        <taxon>Pseudomonadota</taxon>
        <taxon>Gammaproteobacteria</taxon>
        <taxon>Enterobacterales</taxon>
        <taxon>Hafniaceae</taxon>
        <taxon>Hafnia</taxon>
    </lineage>
</organism>